<evidence type="ECO:0000259" key="2">
    <source>
        <dbReference type="SMART" id="SM01347"/>
    </source>
</evidence>
<dbReference type="GO" id="GO:0030145">
    <property type="term" value="F:manganese ion binding"/>
    <property type="evidence" value="ECO:0007669"/>
    <property type="project" value="InterPro"/>
</dbReference>
<dbReference type="GO" id="GO:0006303">
    <property type="term" value="P:double-strand break repair via nonhomologous end joining"/>
    <property type="evidence" value="ECO:0007669"/>
    <property type="project" value="TreeGrafter"/>
</dbReference>
<dbReference type="EMBL" id="MBFS01000052">
    <property type="protein sequence ID" value="PVV04997.1"/>
    <property type="molecule type" value="Genomic_DNA"/>
</dbReference>
<dbReference type="Gene3D" id="3.60.21.10">
    <property type="match status" value="2"/>
</dbReference>
<dbReference type="InterPro" id="IPR004843">
    <property type="entry name" value="Calcineurin-like_PHP"/>
</dbReference>
<dbReference type="Gene3D" id="3.30.110.110">
    <property type="entry name" value="Mre11, capping domain"/>
    <property type="match status" value="1"/>
</dbReference>
<dbReference type="GO" id="GO:0042138">
    <property type="term" value="P:meiotic DNA double-strand break formation"/>
    <property type="evidence" value="ECO:0007669"/>
    <property type="project" value="TreeGrafter"/>
</dbReference>
<accession>A0A2T9ZKE8</accession>
<protein>
    <recommendedName>
        <fullName evidence="2">Mre11 DNA-binding domain-containing protein</fullName>
    </recommendedName>
</protein>
<dbReference type="GO" id="GO:0007095">
    <property type="term" value="P:mitotic G2 DNA damage checkpoint signaling"/>
    <property type="evidence" value="ECO:0007669"/>
    <property type="project" value="TreeGrafter"/>
</dbReference>
<evidence type="ECO:0000256" key="1">
    <source>
        <dbReference type="ARBA" id="ARBA00022801"/>
    </source>
</evidence>
<dbReference type="GO" id="GO:0000014">
    <property type="term" value="F:single-stranded DNA endodeoxyribonuclease activity"/>
    <property type="evidence" value="ECO:0007669"/>
    <property type="project" value="TreeGrafter"/>
</dbReference>
<organism evidence="3 4">
    <name type="scientific">Smittium megazygosporum</name>
    <dbReference type="NCBI Taxonomy" id="133381"/>
    <lineage>
        <taxon>Eukaryota</taxon>
        <taxon>Fungi</taxon>
        <taxon>Fungi incertae sedis</taxon>
        <taxon>Zoopagomycota</taxon>
        <taxon>Kickxellomycotina</taxon>
        <taxon>Harpellomycetes</taxon>
        <taxon>Harpellales</taxon>
        <taxon>Legeriomycetaceae</taxon>
        <taxon>Smittium</taxon>
    </lineage>
</organism>
<keyword evidence="4" id="KW-1185">Reference proteome</keyword>
<dbReference type="PANTHER" id="PTHR10139">
    <property type="entry name" value="DOUBLE-STRAND BREAK REPAIR PROTEIN MRE11"/>
    <property type="match status" value="1"/>
</dbReference>
<dbReference type="InterPro" id="IPR041796">
    <property type="entry name" value="Mre11_N"/>
</dbReference>
<dbReference type="GO" id="GO:0097552">
    <property type="term" value="P:mitochondrial double-strand break repair via homologous recombination"/>
    <property type="evidence" value="ECO:0007669"/>
    <property type="project" value="TreeGrafter"/>
</dbReference>
<dbReference type="InterPro" id="IPR029052">
    <property type="entry name" value="Metallo-depent_PP-like"/>
</dbReference>
<dbReference type="GO" id="GO:0000723">
    <property type="term" value="P:telomere maintenance"/>
    <property type="evidence" value="ECO:0007669"/>
    <property type="project" value="TreeGrafter"/>
</dbReference>
<reference evidence="3 4" key="1">
    <citation type="journal article" date="2018" name="MBio">
        <title>Comparative Genomics Reveals the Core Gene Toolbox for the Fungus-Insect Symbiosis.</title>
        <authorList>
            <person name="Wang Y."/>
            <person name="Stata M."/>
            <person name="Wang W."/>
            <person name="Stajich J.E."/>
            <person name="White M.M."/>
            <person name="Moncalvo J.M."/>
        </authorList>
    </citation>
    <scope>NUCLEOTIDE SEQUENCE [LARGE SCALE GENOMIC DNA]</scope>
    <source>
        <strain evidence="3 4">SC-DP-2</strain>
    </source>
</reference>
<name>A0A2T9ZKE8_9FUNG</name>
<evidence type="ECO:0000313" key="4">
    <source>
        <dbReference type="Proteomes" id="UP000245609"/>
    </source>
</evidence>
<comment type="caution">
    <text evidence="3">The sequence shown here is derived from an EMBL/GenBank/DDBJ whole genome shotgun (WGS) entry which is preliminary data.</text>
</comment>
<dbReference type="InterPro" id="IPR038487">
    <property type="entry name" value="Mre11_capping_dom"/>
</dbReference>
<feature type="domain" description="Mre11 DNA-binding" evidence="2">
    <location>
        <begin position="255"/>
        <end position="438"/>
    </location>
</feature>
<dbReference type="GO" id="GO:0035861">
    <property type="term" value="C:site of double-strand break"/>
    <property type="evidence" value="ECO:0007669"/>
    <property type="project" value="TreeGrafter"/>
</dbReference>
<dbReference type="GO" id="GO:0000724">
    <property type="term" value="P:double-strand break repair via homologous recombination"/>
    <property type="evidence" value="ECO:0007669"/>
    <property type="project" value="TreeGrafter"/>
</dbReference>
<dbReference type="Proteomes" id="UP000245609">
    <property type="component" value="Unassembled WGS sequence"/>
</dbReference>
<dbReference type="SUPFAM" id="SSF56300">
    <property type="entry name" value="Metallo-dependent phosphatases"/>
    <property type="match status" value="1"/>
</dbReference>
<dbReference type="Pfam" id="PF00149">
    <property type="entry name" value="Metallophos"/>
    <property type="match status" value="1"/>
</dbReference>
<dbReference type="InterPro" id="IPR007281">
    <property type="entry name" value="Mre11_DNA-bd"/>
</dbReference>
<dbReference type="GO" id="GO:0030870">
    <property type="term" value="C:Mre11 complex"/>
    <property type="evidence" value="ECO:0007669"/>
    <property type="project" value="TreeGrafter"/>
</dbReference>
<dbReference type="SMART" id="SM01347">
    <property type="entry name" value="Mre11_DNA_bind"/>
    <property type="match status" value="1"/>
</dbReference>
<dbReference type="CDD" id="cd00840">
    <property type="entry name" value="MPP_Mre11_N"/>
    <property type="match status" value="1"/>
</dbReference>
<proteinExistence type="predicted"/>
<keyword evidence="1" id="KW-0378">Hydrolase</keyword>
<evidence type="ECO:0000313" key="3">
    <source>
        <dbReference type="EMBL" id="PVV04997.1"/>
    </source>
</evidence>
<dbReference type="AlphaFoldDB" id="A0A2T9ZKE8"/>
<dbReference type="OrthoDB" id="30417at2759"/>
<dbReference type="PANTHER" id="PTHR10139:SF1">
    <property type="entry name" value="DOUBLE-STRAND BREAK REPAIR PROTEIN MRE11"/>
    <property type="match status" value="1"/>
</dbReference>
<sequence>MGDDEIRILIATDNHLGYLEKDPVRSLDSFYAFEEIFQLAKIKNADFVFLCGDIFHINQPSRTCMHRALGIFKKYCLGDKKPSVEFLTDPKSVFSSNSDFVNYLDPKLNISLPVFAIHGNHDDPSGESQLSAIDILSEAGLVNYFGKAKSVDKITLDPLLFKKGSTCVAIYGLGGLRDERLVPHGRKNYIPEEFLEDFLDVVIWGHEHECLIDPQPNPTKQFYVIQPGSSVATSLSDSETKPKYVCLMKITGKQFKLEKLRLQNVRPFSMTTVVLDEVSGIKKFTSEEKIIKHLSLVLENQIKYSESYYMEQLKEKVDGVSNFLGPNPKPLVRIRVDYSGGFEPFFSNKFGINFINVVANPREILLFYKRKKAKFLMGDSQASYSSLVKGEGYEEDDQENVDPSSNKIQMSRIVESFVKPQDLKVFVDLELHDAVRQFVEKGDNNSINM</sequence>
<gene>
    <name evidence="3" type="ORF">BB560_000482</name>
</gene>
<dbReference type="STRING" id="133381.A0A2T9ZKE8"/>
<dbReference type="Pfam" id="PF04152">
    <property type="entry name" value="Mre11_DNA_bind"/>
    <property type="match status" value="1"/>
</dbReference>